<comment type="caution">
    <text evidence="7">The sequence shown here is derived from an EMBL/GenBank/DDBJ whole genome shotgun (WGS) entry which is preliminary data.</text>
</comment>
<dbReference type="AlphaFoldDB" id="A0A2R7YV24"/>
<evidence type="ECO:0000256" key="4">
    <source>
        <dbReference type="ARBA" id="ARBA00023125"/>
    </source>
</evidence>
<keyword evidence="2" id="KW-0663">Pyridoxal phosphate</keyword>
<organism evidence="7 8">
    <name type="scientific">Nocardioides currus</name>
    <dbReference type="NCBI Taxonomy" id="2133958"/>
    <lineage>
        <taxon>Bacteria</taxon>
        <taxon>Bacillati</taxon>
        <taxon>Actinomycetota</taxon>
        <taxon>Actinomycetes</taxon>
        <taxon>Propionibacteriales</taxon>
        <taxon>Nocardioidaceae</taxon>
        <taxon>Nocardioides</taxon>
    </lineage>
</organism>
<dbReference type="CDD" id="cd00609">
    <property type="entry name" value="AAT_like"/>
    <property type="match status" value="1"/>
</dbReference>
<keyword evidence="5" id="KW-0804">Transcription</keyword>
<dbReference type="InterPro" id="IPR036390">
    <property type="entry name" value="WH_DNA-bd_sf"/>
</dbReference>
<dbReference type="InterPro" id="IPR015422">
    <property type="entry name" value="PyrdxlP-dep_Trfase_small"/>
</dbReference>
<dbReference type="SUPFAM" id="SSF53383">
    <property type="entry name" value="PLP-dependent transferases"/>
    <property type="match status" value="1"/>
</dbReference>
<dbReference type="EMBL" id="PYXZ01000008">
    <property type="protein sequence ID" value="PUA79906.1"/>
    <property type="molecule type" value="Genomic_DNA"/>
</dbReference>
<dbReference type="CDD" id="cd07377">
    <property type="entry name" value="WHTH_GntR"/>
    <property type="match status" value="1"/>
</dbReference>
<dbReference type="SUPFAM" id="SSF46785">
    <property type="entry name" value="Winged helix' DNA-binding domain"/>
    <property type="match status" value="1"/>
</dbReference>
<gene>
    <name evidence="7" type="ORF">C7S10_17225</name>
</gene>
<reference evidence="7 8" key="1">
    <citation type="submission" date="2018-03" db="EMBL/GenBank/DDBJ databases">
        <authorList>
            <person name="Keele B.F."/>
        </authorList>
    </citation>
    <scope>NUCLEOTIDE SEQUENCE [LARGE SCALE GENOMIC DNA]</scope>
    <source>
        <strain evidence="7 8">IB-3</strain>
    </source>
</reference>
<evidence type="ECO:0000313" key="7">
    <source>
        <dbReference type="EMBL" id="PUA79906.1"/>
    </source>
</evidence>
<dbReference type="Gene3D" id="3.90.1150.10">
    <property type="entry name" value="Aspartate Aminotransferase, domain 1"/>
    <property type="match status" value="1"/>
</dbReference>
<dbReference type="InterPro" id="IPR004839">
    <property type="entry name" value="Aminotransferase_I/II_large"/>
</dbReference>
<name>A0A2R7YV24_9ACTN</name>
<dbReference type="PANTHER" id="PTHR46577:SF2">
    <property type="entry name" value="TRANSCRIPTIONAL REGULATORY PROTEIN"/>
    <property type="match status" value="1"/>
</dbReference>
<evidence type="ECO:0000259" key="6">
    <source>
        <dbReference type="PROSITE" id="PS50949"/>
    </source>
</evidence>
<keyword evidence="4" id="KW-0238">DNA-binding</keyword>
<comment type="similarity">
    <text evidence="1">In the C-terminal section; belongs to the class-I pyridoxal-phosphate-dependent aminotransferase family.</text>
</comment>
<dbReference type="GO" id="GO:0030170">
    <property type="term" value="F:pyridoxal phosphate binding"/>
    <property type="evidence" value="ECO:0007669"/>
    <property type="project" value="InterPro"/>
</dbReference>
<dbReference type="GO" id="GO:0003700">
    <property type="term" value="F:DNA-binding transcription factor activity"/>
    <property type="evidence" value="ECO:0007669"/>
    <property type="project" value="InterPro"/>
</dbReference>
<keyword evidence="3" id="KW-0805">Transcription regulation</keyword>
<evidence type="ECO:0000256" key="1">
    <source>
        <dbReference type="ARBA" id="ARBA00005384"/>
    </source>
</evidence>
<dbReference type="InterPro" id="IPR036388">
    <property type="entry name" value="WH-like_DNA-bd_sf"/>
</dbReference>
<dbReference type="SMART" id="SM00345">
    <property type="entry name" value="HTH_GNTR"/>
    <property type="match status" value="1"/>
</dbReference>
<dbReference type="Pfam" id="PF00155">
    <property type="entry name" value="Aminotran_1_2"/>
    <property type="match status" value="1"/>
</dbReference>
<dbReference type="InterPro" id="IPR015424">
    <property type="entry name" value="PyrdxlP-dep_Trfase"/>
</dbReference>
<dbReference type="OrthoDB" id="4307011at2"/>
<evidence type="ECO:0000256" key="3">
    <source>
        <dbReference type="ARBA" id="ARBA00023015"/>
    </source>
</evidence>
<dbReference type="GO" id="GO:0003677">
    <property type="term" value="F:DNA binding"/>
    <property type="evidence" value="ECO:0007669"/>
    <property type="project" value="UniProtKB-KW"/>
</dbReference>
<dbReference type="Gene3D" id="3.40.640.10">
    <property type="entry name" value="Type I PLP-dependent aspartate aminotransferase-like (Major domain)"/>
    <property type="match status" value="1"/>
</dbReference>
<accession>A0A2R7YV24</accession>
<dbReference type="PANTHER" id="PTHR46577">
    <property type="entry name" value="HTH-TYPE TRANSCRIPTIONAL REGULATORY PROTEIN GABR"/>
    <property type="match status" value="1"/>
</dbReference>
<dbReference type="PROSITE" id="PS50949">
    <property type="entry name" value="HTH_GNTR"/>
    <property type="match status" value="1"/>
</dbReference>
<evidence type="ECO:0000313" key="8">
    <source>
        <dbReference type="Proteomes" id="UP000244867"/>
    </source>
</evidence>
<keyword evidence="8" id="KW-1185">Reference proteome</keyword>
<dbReference type="Pfam" id="PF00392">
    <property type="entry name" value="GntR"/>
    <property type="match status" value="1"/>
</dbReference>
<dbReference type="InterPro" id="IPR000524">
    <property type="entry name" value="Tscrpt_reg_HTH_GntR"/>
</dbReference>
<evidence type="ECO:0000256" key="2">
    <source>
        <dbReference type="ARBA" id="ARBA00022898"/>
    </source>
</evidence>
<dbReference type="Proteomes" id="UP000244867">
    <property type="component" value="Unassembled WGS sequence"/>
</dbReference>
<feature type="domain" description="HTH gntR-type" evidence="6">
    <location>
        <begin position="11"/>
        <end position="79"/>
    </location>
</feature>
<dbReference type="Gene3D" id="1.10.10.10">
    <property type="entry name" value="Winged helix-like DNA-binding domain superfamily/Winged helix DNA-binding domain"/>
    <property type="match status" value="1"/>
</dbReference>
<protein>
    <submittedName>
        <fullName evidence="7">GntR family transcriptional regulator</fullName>
    </submittedName>
</protein>
<dbReference type="InterPro" id="IPR051446">
    <property type="entry name" value="HTH_trans_reg/aminotransferase"/>
</dbReference>
<evidence type="ECO:0000256" key="5">
    <source>
        <dbReference type="ARBA" id="ARBA00023163"/>
    </source>
</evidence>
<sequence length="445" mass="47088">MRSPDLGALGDRSPQGIAGVFGRAIRAGELAPGDRLPTVREVAAELGVSPATVSAAWQALRRTGVVVSRGRSGTFVRETPRAWLSPRQRGLVGASPDGLRLDLSRGTPDPELLPSLGPAFGRVSARAGTGVYQDEPVLPQLRSVLQETWPYPVEVVTVVDGATDGIARVLEQCVRLGDRVALESPGYPPFYDLVESLGAEIVPVEVDGSGLRPESLRAALDSRPVALVLQPRAHNPTGVSMTPERAGRLASVLGGRPHAVPWIVEDDHSGAISTSPDVSLGTHLPDRVVHVRSFSKSHGPDLRIAALGGPAEMVDPLVARRMLGPGWTSRMVQTILHDLLTQARSMDEVSEARRQYFGRQRELTSRLGELGLEVRTPDGINLWLPVLDERAALLRLAAAGIRGAGGTPFFPADATTPHIRVTAGLVTPEHAPEVAAALAAAASAA</sequence>
<dbReference type="InterPro" id="IPR015421">
    <property type="entry name" value="PyrdxlP-dep_Trfase_major"/>
</dbReference>
<proteinExistence type="inferred from homology"/>